<name>A0AAV2AI04_9ARAC</name>
<evidence type="ECO:0000313" key="2">
    <source>
        <dbReference type="Proteomes" id="UP001497382"/>
    </source>
</evidence>
<gene>
    <name evidence="1" type="ORF">LARSCL_LOCUS12529</name>
</gene>
<sequence>MRSCMCVCVVEIYNLERSLLECWWRHLSRKRTFLCKTSKYNYRKWVYMDL</sequence>
<organism evidence="1 2">
    <name type="scientific">Larinioides sclopetarius</name>
    <dbReference type="NCBI Taxonomy" id="280406"/>
    <lineage>
        <taxon>Eukaryota</taxon>
        <taxon>Metazoa</taxon>
        <taxon>Ecdysozoa</taxon>
        <taxon>Arthropoda</taxon>
        <taxon>Chelicerata</taxon>
        <taxon>Arachnida</taxon>
        <taxon>Araneae</taxon>
        <taxon>Araneomorphae</taxon>
        <taxon>Entelegynae</taxon>
        <taxon>Araneoidea</taxon>
        <taxon>Araneidae</taxon>
        <taxon>Larinioides</taxon>
    </lineage>
</organism>
<dbReference type="AlphaFoldDB" id="A0AAV2AI04"/>
<proteinExistence type="predicted"/>
<dbReference type="EMBL" id="CAXIEN010000166">
    <property type="protein sequence ID" value="CAL1283322.1"/>
    <property type="molecule type" value="Genomic_DNA"/>
</dbReference>
<dbReference type="Proteomes" id="UP001497382">
    <property type="component" value="Unassembled WGS sequence"/>
</dbReference>
<protein>
    <submittedName>
        <fullName evidence="1">Uncharacterized protein</fullName>
    </submittedName>
</protein>
<accession>A0AAV2AI04</accession>
<reference evidence="1 2" key="1">
    <citation type="submission" date="2024-04" db="EMBL/GenBank/DDBJ databases">
        <authorList>
            <person name="Rising A."/>
            <person name="Reimegard J."/>
            <person name="Sonavane S."/>
            <person name="Akerstrom W."/>
            <person name="Nylinder S."/>
            <person name="Hedman E."/>
            <person name="Kallberg Y."/>
        </authorList>
    </citation>
    <scope>NUCLEOTIDE SEQUENCE [LARGE SCALE GENOMIC DNA]</scope>
</reference>
<keyword evidence="2" id="KW-1185">Reference proteome</keyword>
<evidence type="ECO:0000313" key="1">
    <source>
        <dbReference type="EMBL" id="CAL1283322.1"/>
    </source>
</evidence>
<comment type="caution">
    <text evidence="1">The sequence shown here is derived from an EMBL/GenBank/DDBJ whole genome shotgun (WGS) entry which is preliminary data.</text>
</comment>